<comment type="caution">
    <text evidence="6">The sequence shown here is derived from an EMBL/GenBank/DDBJ whole genome shotgun (WGS) entry which is preliminary data.</text>
</comment>
<protein>
    <recommendedName>
        <fullName evidence="8">GH43/DUF377 family glycosyl hydrolase</fullName>
    </recommendedName>
</protein>
<reference evidence="6" key="2">
    <citation type="submission" date="2020-09" db="EMBL/GenBank/DDBJ databases">
        <authorList>
            <person name="Sun Q."/>
            <person name="Zhou Y."/>
        </authorList>
    </citation>
    <scope>NUCLEOTIDE SEQUENCE</scope>
    <source>
        <strain evidence="6">CGMCC 1.15343</strain>
    </source>
</reference>
<evidence type="ECO:0000256" key="1">
    <source>
        <dbReference type="ARBA" id="ARBA00022676"/>
    </source>
</evidence>
<dbReference type="Proteomes" id="UP000651668">
    <property type="component" value="Unassembled WGS sequence"/>
</dbReference>
<name>A0A916X7H1_9SPHI</name>
<keyword evidence="2" id="KW-0808">Transferase</keyword>
<gene>
    <name evidence="6" type="ORF">GCM10011387_00920</name>
</gene>
<dbReference type="Gene3D" id="2.115.10.20">
    <property type="entry name" value="Glycosyl hydrolase domain, family 43"/>
    <property type="match status" value="1"/>
</dbReference>
<accession>A0A916X7H1</accession>
<dbReference type="GO" id="GO:0016757">
    <property type="term" value="F:glycosyltransferase activity"/>
    <property type="evidence" value="ECO:0007669"/>
    <property type="project" value="UniProtKB-KW"/>
</dbReference>
<keyword evidence="1" id="KW-0328">Glycosyltransferase</keyword>
<feature type="signal peptide" evidence="5">
    <location>
        <begin position="1"/>
        <end position="26"/>
    </location>
</feature>
<dbReference type="InterPro" id="IPR023296">
    <property type="entry name" value="Glyco_hydro_beta-prop_sf"/>
</dbReference>
<dbReference type="PIRSF" id="PIRSF016202">
    <property type="entry name" value="PH1107"/>
    <property type="match status" value="1"/>
</dbReference>
<feature type="region of interest" description="Disordered" evidence="4">
    <location>
        <begin position="118"/>
        <end position="144"/>
    </location>
</feature>
<keyword evidence="7" id="KW-1185">Reference proteome</keyword>
<keyword evidence="5" id="KW-0732">Signal</keyword>
<evidence type="ECO:0000313" key="6">
    <source>
        <dbReference type="EMBL" id="GGC51334.1"/>
    </source>
</evidence>
<sequence>MRLNIKPGVFLPFLLLLSATANLSYAQKSDPLPDWAMSGFERVKQNPIISPDSTTSFFSVLDNKQVAWESNDTFNPAAVVKDGKIVVLYRAEDKSGVGIGYRTSRIGYAESTDGITMKRRDKPVFGPGNDDQKENDWPGGSEDPRVAVAPDGTYVMMYTSWNRKVARLSVATSKDLLTWKKHGPAFAKAHNGRFRDIFHKSGSIVTKLVGDQIQITKVNGKYWMYWGENHVYAATSKNLVDWEPLLNSKGELLELISPRKGYFDSALTECGPPALLTDKGILLLYNGKNGVAGVGDPTLNPETYSAGQVLFDAQDPTKVKGRLDKPFFKPEMDYEKAGQYANGTVFIEGLVYFKSKWFLYYGCADSKVAVAVSSRPY</sequence>
<reference evidence="6" key="1">
    <citation type="journal article" date="2014" name="Int. J. Syst. Evol. Microbiol.">
        <title>Complete genome sequence of Corynebacterium casei LMG S-19264T (=DSM 44701T), isolated from a smear-ripened cheese.</title>
        <authorList>
            <consortium name="US DOE Joint Genome Institute (JGI-PGF)"/>
            <person name="Walter F."/>
            <person name="Albersmeier A."/>
            <person name="Kalinowski J."/>
            <person name="Ruckert C."/>
        </authorList>
    </citation>
    <scope>NUCLEOTIDE SEQUENCE</scope>
    <source>
        <strain evidence="6">CGMCC 1.15343</strain>
    </source>
</reference>
<organism evidence="6 7">
    <name type="scientific">Pedobacter quisquiliarum</name>
    <dbReference type="NCBI Taxonomy" id="1834438"/>
    <lineage>
        <taxon>Bacteria</taxon>
        <taxon>Pseudomonadati</taxon>
        <taxon>Bacteroidota</taxon>
        <taxon>Sphingobacteriia</taxon>
        <taxon>Sphingobacteriales</taxon>
        <taxon>Sphingobacteriaceae</taxon>
        <taxon>Pedobacter</taxon>
    </lineage>
</organism>
<evidence type="ECO:0008006" key="8">
    <source>
        <dbReference type="Google" id="ProtNLM"/>
    </source>
</evidence>
<evidence type="ECO:0000313" key="7">
    <source>
        <dbReference type="Proteomes" id="UP000651668"/>
    </source>
</evidence>
<evidence type="ECO:0000256" key="2">
    <source>
        <dbReference type="ARBA" id="ARBA00022679"/>
    </source>
</evidence>
<dbReference type="RefSeq" id="WP_188624849.1">
    <property type="nucleotide sequence ID" value="NZ_BMIL01000001.1"/>
</dbReference>
<dbReference type="Pfam" id="PF04041">
    <property type="entry name" value="Glyco_hydro_130"/>
    <property type="match status" value="1"/>
</dbReference>
<dbReference type="PANTHER" id="PTHR34106">
    <property type="entry name" value="GLYCOSIDASE"/>
    <property type="match status" value="1"/>
</dbReference>
<evidence type="ECO:0000256" key="4">
    <source>
        <dbReference type="SAM" id="MobiDB-lite"/>
    </source>
</evidence>
<evidence type="ECO:0000256" key="3">
    <source>
        <dbReference type="ARBA" id="ARBA00024356"/>
    </source>
</evidence>
<dbReference type="InterPro" id="IPR007184">
    <property type="entry name" value="Mannoside_phosphorylase"/>
</dbReference>
<feature type="chain" id="PRO_5036765670" description="GH43/DUF377 family glycosyl hydrolase" evidence="5">
    <location>
        <begin position="27"/>
        <end position="377"/>
    </location>
</feature>
<evidence type="ECO:0000256" key="5">
    <source>
        <dbReference type="SAM" id="SignalP"/>
    </source>
</evidence>
<dbReference type="SUPFAM" id="SSF75005">
    <property type="entry name" value="Arabinanase/levansucrase/invertase"/>
    <property type="match status" value="1"/>
</dbReference>
<dbReference type="AlphaFoldDB" id="A0A916X7H1"/>
<proteinExistence type="inferred from homology"/>
<dbReference type="CDD" id="cd18610">
    <property type="entry name" value="GH130_BT3780-like"/>
    <property type="match status" value="1"/>
</dbReference>
<comment type="similarity">
    <text evidence="3">Belongs to the glycosyl hydrolase 130 family.</text>
</comment>
<dbReference type="EMBL" id="BMIL01000001">
    <property type="protein sequence ID" value="GGC51334.1"/>
    <property type="molecule type" value="Genomic_DNA"/>
</dbReference>
<dbReference type="PANTHER" id="PTHR34106:SF5">
    <property type="entry name" value="GLYCOSIDASE"/>
    <property type="match status" value="1"/>
</dbReference>